<dbReference type="InterPro" id="IPR006330">
    <property type="entry name" value="Ado/ade_deaminase"/>
</dbReference>
<accession>A0A7S3TIC6</accession>
<evidence type="ECO:0000256" key="6">
    <source>
        <dbReference type="ARBA" id="ARBA00022726"/>
    </source>
</evidence>
<evidence type="ECO:0000313" key="10">
    <source>
        <dbReference type="EMBL" id="CAE0583597.1"/>
    </source>
</evidence>
<dbReference type="InterPro" id="IPR032466">
    <property type="entry name" value="Metal_Hydrolase"/>
</dbReference>
<dbReference type="InterPro" id="IPR006650">
    <property type="entry name" value="A/AMP_deam_AS"/>
</dbReference>
<dbReference type="GO" id="GO:0006166">
    <property type="term" value="P:purine ribonucleoside salvage"/>
    <property type="evidence" value="ECO:0007669"/>
    <property type="project" value="UniProtKB-KW"/>
</dbReference>
<evidence type="ECO:0000256" key="2">
    <source>
        <dbReference type="ARBA" id="ARBA00005058"/>
    </source>
</evidence>
<name>A0A7S3TIC6_9SPIT</name>
<reference evidence="10" key="1">
    <citation type="submission" date="2021-01" db="EMBL/GenBank/DDBJ databases">
        <authorList>
            <person name="Corre E."/>
            <person name="Pelletier E."/>
            <person name="Niang G."/>
            <person name="Scheremetjew M."/>
            <person name="Finn R."/>
            <person name="Kale V."/>
            <person name="Holt S."/>
            <person name="Cochrane G."/>
            <person name="Meng A."/>
            <person name="Brown T."/>
            <person name="Cohen L."/>
        </authorList>
    </citation>
    <scope>NUCLEOTIDE SEQUENCE</scope>
    <source>
        <strain evidence="10">SPMC142</strain>
    </source>
</reference>
<comment type="similarity">
    <text evidence="3">Belongs to the metallo-dependent hydrolases superfamily. Adenosine and AMP deaminases family.</text>
</comment>
<dbReference type="PANTHER" id="PTHR11409:SF39">
    <property type="entry name" value="ADENOSINE DEAMINASE 2"/>
    <property type="match status" value="1"/>
</dbReference>
<keyword evidence="8" id="KW-0862">Zinc</keyword>
<dbReference type="UniPathway" id="UPA00606"/>
<dbReference type="PROSITE" id="PS00485">
    <property type="entry name" value="A_DEAMINASE"/>
    <property type="match status" value="1"/>
</dbReference>
<keyword evidence="6" id="KW-0660">Purine salvage</keyword>
<proteinExistence type="inferred from homology"/>
<evidence type="ECO:0000256" key="3">
    <source>
        <dbReference type="ARBA" id="ARBA00006676"/>
    </source>
</evidence>
<dbReference type="InterPro" id="IPR001365">
    <property type="entry name" value="A_deaminase_dom"/>
</dbReference>
<dbReference type="Pfam" id="PF00962">
    <property type="entry name" value="A_deaminase"/>
    <property type="match status" value="1"/>
</dbReference>
<dbReference type="GO" id="GO:0009168">
    <property type="term" value="P:purine ribonucleoside monophosphate biosynthetic process"/>
    <property type="evidence" value="ECO:0007669"/>
    <property type="project" value="InterPro"/>
</dbReference>
<dbReference type="PANTHER" id="PTHR11409">
    <property type="entry name" value="ADENOSINE DEAMINASE"/>
    <property type="match status" value="1"/>
</dbReference>
<dbReference type="GO" id="GO:0046103">
    <property type="term" value="P:inosine biosynthetic process"/>
    <property type="evidence" value="ECO:0007669"/>
    <property type="project" value="TreeGrafter"/>
</dbReference>
<keyword evidence="7" id="KW-0378">Hydrolase</keyword>
<dbReference type="GO" id="GO:0006154">
    <property type="term" value="P:adenosine catabolic process"/>
    <property type="evidence" value="ECO:0007669"/>
    <property type="project" value="TreeGrafter"/>
</dbReference>
<keyword evidence="5" id="KW-0479">Metal-binding</keyword>
<dbReference type="SUPFAM" id="SSF51556">
    <property type="entry name" value="Metallo-dependent hydrolases"/>
    <property type="match status" value="1"/>
</dbReference>
<comment type="pathway">
    <text evidence="2">Purine metabolism; purine nucleoside salvage.</text>
</comment>
<dbReference type="GO" id="GO:0004000">
    <property type="term" value="F:adenosine deaminase activity"/>
    <property type="evidence" value="ECO:0007669"/>
    <property type="project" value="TreeGrafter"/>
</dbReference>
<evidence type="ECO:0000256" key="5">
    <source>
        <dbReference type="ARBA" id="ARBA00022723"/>
    </source>
</evidence>
<gene>
    <name evidence="10" type="ORF">SACU0126_LOCUS25964</name>
</gene>
<evidence type="ECO:0000256" key="7">
    <source>
        <dbReference type="ARBA" id="ARBA00022801"/>
    </source>
</evidence>
<dbReference type="EMBL" id="HBIQ01081396">
    <property type="protein sequence ID" value="CAE0583597.1"/>
    <property type="molecule type" value="Transcribed_RNA"/>
</dbReference>
<organism evidence="10">
    <name type="scientific">Strombidinopsis acuminata</name>
    <dbReference type="NCBI Taxonomy" id="141414"/>
    <lineage>
        <taxon>Eukaryota</taxon>
        <taxon>Sar</taxon>
        <taxon>Alveolata</taxon>
        <taxon>Ciliophora</taxon>
        <taxon>Intramacronucleata</taxon>
        <taxon>Spirotrichea</taxon>
        <taxon>Choreotrichia</taxon>
        <taxon>Choreotrichida</taxon>
        <taxon>Strombidinopsidae</taxon>
        <taxon>Strombidinopsis</taxon>
    </lineage>
</organism>
<dbReference type="AlphaFoldDB" id="A0A7S3TIC6"/>
<protein>
    <recommendedName>
        <fullName evidence="4">Adenosine deaminase</fullName>
    </recommendedName>
</protein>
<dbReference type="Gene3D" id="3.20.20.140">
    <property type="entry name" value="Metal-dependent hydrolases"/>
    <property type="match status" value="1"/>
</dbReference>
<evidence type="ECO:0000256" key="8">
    <source>
        <dbReference type="ARBA" id="ARBA00022833"/>
    </source>
</evidence>
<feature type="domain" description="Adenosine deaminase" evidence="9">
    <location>
        <begin position="4"/>
        <end position="82"/>
    </location>
</feature>
<sequence length="102" mass="11929">MVLGYTKDLRSHPVRYMLDNNVQVSISSDDPCFFDYEGVTLDYVFATLAWDLDLRDLKKLSLNGITYSSVEPAKKEFLHKEVFPPKWQEFINYLNSLDIETE</sequence>
<evidence type="ECO:0000259" key="9">
    <source>
        <dbReference type="Pfam" id="PF00962"/>
    </source>
</evidence>
<comment type="cofactor">
    <cofactor evidence="1">
        <name>Zn(2+)</name>
        <dbReference type="ChEBI" id="CHEBI:29105"/>
    </cofactor>
</comment>
<evidence type="ECO:0000256" key="1">
    <source>
        <dbReference type="ARBA" id="ARBA00001947"/>
    </source>
</evidence>
<dbReference type="GO" id="GO:0046872">
    <property type="term" value="F:metal ion binding"/>
    <property type="evidence" value="ECO:0007669"/>
    <property type="project" value="UniProtKB-KW"/>
</dbReference>
<evidence type="ECO:0000256" key="4">
    <source>
        <dbReference type="ARBA" id="ARBA00018099"/>
    </source>
</evidence>